<accession>A0ACC3S3Q8</accession>
<organism evidence="1 2">
    <name type="scientific">Zalaria obscura</name>
    <dbReference type="NCBI Taxonomy" id="2024903"/>
    <lineage>
        <taxon>Eukaryota</taxon>
        <taxon>Fungi</taxon>
        <taxon>Dikarya</taxon>
        <taxon>Ascomycota</taxon>
        <taxon>Pezizomycotina</taxon>
        <taxon>Dothideomycetes</taxon>
        <taxon>Dothideomycetidae</taxon>
        <taxon>Dothideales</taxon>
        <taxon>Zalariaceae</taxon>
        <taxon>Zalaria</taxon>
    </lineage>
</organism>
<evidence type="ECO:0000313" key="2">
    <source>
        <dbReference type="Proteomes" id="UP001320706"/>
    </source>
</evidence>
<gene>
    <name evidence="1" type="ORF">M8818_006994</name>
</gene>
<protein>
    <submittedName>
        <fullName evidence="1">Uncharacterized protein</fullName>
    </submittedName>
</protein>
<sequence>MFGSSSKSRSEENINTTFTPSAWSGTFGSNSAADMFAPPPPSRKPSSPVRRTRDTTQSRMQPPQGPSMDGADASNQAPYPSFGMPSYVPPPPPPSPAPPVDTKFSAEQWAENLKDPSWAFNPDRPDSPARSTSRGAGPRKASRAVKPTVTPKPATVESLDEKYELAKDAATGSGTGSADAMDIDATPPAPASAPAHPASTSTTTKEPRLYAVPPSPWRQSQPGSAAPTHSPPSTHALLRTSLADLATAIPTATTTSTSASGPGLASLSAISSTLPFPSKPSASHPLRSFKPRTLQLPARPVAPEAPSRLSWQTWRGYVKAMAVYVAAFHRFNGEMLAHFEARQAMGLKLVEAGVKCLEAVGEPGSTSSAKNGGDNGGDNDGDISPGTGFLSYAQAVKEDERVREHWSYGCEKHGEAVRRFEGVRERVRVLCEGSGLSEV</sequence>
<evidence type="ECO:0000313" key="1">
    <source>
        <dbReference type="EMBL" id="KAK8195843.1"/>
    </source>
</evidence>
<name>A0ACC3S3Q8_9PEZI</name>
<comment type="caution">
    <text evidence="1">The sequence shown here is derived from an EMBL/GenBank/DDBJ whole genome shotgun (WGS) entry which is preliminary data.</text>
</comment>
<proteinExistence type="predicted"/>
<keyword evidence="2" id="KW-1185">Reference proteome</keyword>
<reference evidence="1" key="1">
    <citation type="submission" date="2024-02" db="EMBL/GenBank/DDBJ databases">
        <title>Metagenome Assembled Genome of Zalaria obscura JY119.</title>
        <authorList>
            <person name="Vighnesh L."/>
            <person name="Jagadeeshwari U."/>
            <person name="Venkata Ramana C."/>
            <person name="Sasikala C."/>
        </authorList>
    </citation>
    <scope>NUCLEOTIDE SEQUENCE</scope>
    <source>
        <strain evidence="1">JY119</strain>
    </source>
</reference>
<dbReference type="EMBL" id="JAMKPW020000042">
    <property type="protein sequence ID" value="KAK8195843.1"/>
    <property type="molecule type" value="Genomic_DNA"/>
</dbReference>
<dbReference type="Proteomes" id="UP001320706">
    <property type="component" value="Unassembled WGS sequence"/>
</dbReference>